<sequence length="193" mass="20304">MTSSPNRRLLLGLGLGGLGLLYPGLVYLALGRVPAGALAALALILVGARLGLTRGRAATGPLVPALAATLIATATFALLDPTLAVLTYPVLMSLGMAAAFGLSLRGGPTLVENFASLTEPEPSPSARAYMRKVTLVWFMFLLGNASLSAMTVAAGDRDLWTLYNGLISYLLMGTLFAIEYLIRRRVRAREKAA</sequence>
<dbReference type="OrthoDB" id="8537043at2"/>
<dbReference type="AlphaFoldDB" id="A0A1H6ISB6"/>
<reference evidence="3" key="1">
    <citation type="submission" date="2016-10" db="EMBL/GenBank/DDBJ databases">
        <authorList>
            <person name="Varghese N."/>
            <person name="Submissions S."/>
        </authorList>
    </citation>
    <scope>NUCLEOTIDE SEQUENCE [LARGE SCALE GENOMIC DNA]</scope>
    <source>
        <strain evidence="3">DSM 13234</strain>
    </source>
</reference>
<evidence type="ECO:0000256" key="1">
    <source>
        <dbReference type="SAM" id="Phobius"/>
    </source>
</evidence>
<accession>A0A1H6ISB6</accession>
<keyword evidence="3" id="KW-1185">Reference proteome</keyword>
<keyword evidence="1" id="KW-1133">Transmembrane helix</keyword>
<feature type="transmembrane region" description="Helical" evidence="1">
    <location>
        <begin position="35"/>
        <end position="52"/>
    </location>
</feature>
<dbReference type="Proteomes" id="UP000182983">
    <property type="component" value="Unassembled WGS sequence"/>
</dbReference>
<keyword evidence="1" id="KW-0472">Membrane</keyword>
<gene>
    <name evidence="2" type="ORF">SAMN04244559_02656</name>
</gene>
<feature type="transmembrane region" description="Helical" evidence="1">
    <location>
        <begin position="135"/>
        <end position="154"/>
    </location>
</feature>
<organism evidence="2 3">
    <name type="scientific">Magnetospirillum fulvum</name>
    <name type="common">Rhodospirillum fulvum</name>
    <dbReference type="NCBI Taxonomy" id="1082"/>
    <lineage>
        <taxon>Bacteria</taxon>
        <taxon>Pseudomonadati</taxon>
        <taxon>Pseudomonadota</taxon>
        <taxon>Alphaproteobacteria</taxon>
        <taxon>Rhodospirillales</taxon>
        <taxon>Rhodospirillaceae</taxon>
        <taxon>Magnetospirillum</taxon>
    </lineage>
</organism>
<feature type="transmembrane region" description="Helical" evidence="1">
    <location>
        <begin position="160"/>
        <end position="182"/>
    </location>
</feature>
<dbReference type="EMBL" id="FNWO01000011">
    <property type="protein sequence ID" value="SEH49936.1"/>
    <property type="molecule type" value="Genomic_DNA"/>
</dbReference>
<feature type="transmembrane region" description="Helical" evidence="1">
    <location>
        <begin position="59"/>
        <end position="79"/>
    </location>
</feature>
<feature type="transmembrane region" description="Helical" evidence="1">
    <location>
        <begin position="9"/>
        <end position="29"/>
    </location>
</feature>
<protein>
    <submittedName>
        <fullName evidence="2">Uncharacterized membrane protein</fullName>
    </submittedName>
</protein>
<keyword evidence="1" id="KW-0812">Transmembrane</keyword>
<proteinExistence type="predicted"/>
<feature type="transmembrane region" description="Helical" evidence="1">
    <location>
        <begin position="85"/>
        <end position="104"/>
    </location>
</feature>
<evidence type="ECO:0000313" key="2">
    <source>
        <dbReference type="EMBL" id="SEH49936.1"/>
    </source>
</evidence>
<evidence type="ECO:0000313" key="3">
    <source>
        <dbReference type="Proteomes" id="UP000182983"/>
    </source>
</evidence>
<dbReference type="RefSeq" id="WP_074769347.1">
    <property type="nucleotide sequence ID" value="NZ_FNWO01000011.1"/>
</dbReference>
<name>A0A1H6ISB6_MAGFU</name>